<reference evidence="3 4" key="1">
    <citation type="journal article" date="2018" name="Cell">
        <title>The Chara Genome: Secondary Complexity and Implications for Plant Terrestrialization.</title>
        <authorList>
            <person name="Nishiyama T."/>
            <person name="Sakayama H."/>
            <person name="Vries J.D."/>
            <person name="Buschmann H."/>
            <person name="Saint-Marcoux D."/>
            <person name="Ullrich K.K."/>
            <person name="Haas F.B."/>
            <person name="Vanderstraeten L."/>
            <person name="Becker D."/>
            <person name="Lang D."/>
            <person name="Vosolsobe S."/>
            <person name="Rombauts S."/>
            <person name="Wilhelmsson P.K.I."/>
            <person name="Janitza P."/>
            <person name="Kern R."/>
            <person name="Heyl A."/>
            <person name="Rumpler F."/>
            <person name="Villalobos L.I.A.C."/>
            <person name="Clay J.M."/>
            <person name="Skokan R."/>
            <person name="Toyoda A."/>
            <person name="Suzuki Y."/>
            <person name="Kagoshima H."/>
            <person name="Schijlen E."/>
            <person name="Tajeshwar N."/>
            <person name="Catarino B."/>
            <person name="Hetherington A.J."/>
            <person name="Saltykova A."/>
            <person name="Bonnot C."/>
            <person name="Breuninger H."/>
            <person name="Symeonidi A."/>
            <person name="Radhakrishnan G.V."/>
            <person name="Van Nieuwerburgh F."/>
            <person name="Deforce D."/>
            <person name="Chang C."/>
            <person name="Karol K.G."/>
            <person name="Hedrich R."/>
            <person name="Ulvskov P."/>
            <person name="Glockner G."/>
            <person name="Delwiche C.F."/>
            <person name="Petrasek J."/>
            <person name="Van de Peer Y."/>
            <person name="Friml J."/>
            <person name="Beilby M."/>
            <person name="Dolan L."/>
            <person name="Kohara Y."/>
            <person name="Sugano S."/>
            <person name="Fujiyama A."/>
            <person name="Delaux P.-M."/>
            <person name="Quint M."/>
            <person name="TheiBen G."/>
            <person name="Hagemann M."/>
            <person name="Harholt J."/>
            <person name="Dunand C."/>
            <person name="Zachgo S."/>
            <person name="Langdale J."/>
            <person name="Maumus F."/>
            <person name="Straeten D.V.D."/>
            <person name="Gould S.B."/>
            <person name="Rensing S.A."/>
        </authorList>
    </citation>
    <scope>NUCLEOTIDE SEQUENCE [LARGE SCALE GENOMIC DNA]</scope>
    <source>
        <strain evidence="3 4">S276</strain>
    </source>
</reference>
<evidence type="ECO:0000313" key="4">
    <source>
        <dbReference type="Proteomes" id="UP000265515"/>
    </source>
</evidence>
<evidence type="ECO:0000313" key="3">
    <source>
        <dbReference type="EMBL" id="GBG90522.1"/>
    </source>
</evidence>
<dbReference type="Gramene" id="GBG90522">
    <property type="protein sequence ID" value="GBG90522"/>
    <property type="gene ID" value="CBR_g50866"/>
</dbReference>
<proteinExistence type="predicted"/>
<evidence type="ECO:0008006" key="5">
    <source>
        <dbReference type="Google" id="ProtNLM"/>
    </source>
</evidence>
<feature type="coiled-coil region" evidence="1">
    <location>
        <begin position="214"/>
        <end position="255"/>
    </location>
</feature>
<evidence type="ECO:0000256" key="2">
    <source>
        <dbReference type="SAM" id="MobiDB-lite"/>
    </source>
</evidence>
<dbReference type="EMBL" id="BFEA01000817">
    <property type="protein sequence ID" value="GBG90522.1"/>
    <property type="molecule type" value="Genomic_DNA"/>
</dbReference>
<protein>
    <recommendedName>
        <fullName evidence="5">Reverse transcriptase domain-containing protein</fullName>
    </recommendedName>
</protein>
<keyword evidence="1" id="KW-0175">Coiled coil</keyword>
<evidence type="ECO:0000256" key="1">
    <source>
        <dbReference type="SAM" id="Coils"/>
    </source>
</evidence>
<comment type="caution">
    <text evidence="3">The sequence shown here is derived from an EMBL/GenBank/DDBJ whole genome shotgun (WGS) entry which is preliminary data.</text>
</comment>
<keyword evidence="4" id="KW-1185">Reference proteome</keyword>
<accession>A0A388M7T5</accession>
<dbReference type="AlphaFoldDB" id="A0A388M7T5"/>
<gene>
    <name evidence="3" type="ORF">CBR_g50866</name>
</gene>
<dbReference type="Proteomes" id="UP000265515">
    <property type="component" value="Unassembled WGS sequence"/>
</dbReference>
<sequence length="532" mass="60425">MGSGWGRVDIGMGSGWSRDEIGTGSGWVRVGIGMGSELDRVEVGMGCDGIVMGLSWDRDGIGIRSELMASVVAEIVQSGQLVGDDDLDARAFALDCDRFYRSDASDCSEWEGDDEGETWDWDFDLDKDENGQFDAESPHKAGHPAASPAKDTGVGSVPCHIAYTNLPLCLSLPVTPEWNDRERSRQRVMATPKKDLREEIRRMREKEYCTLREVEELKKKQTNVETEKVLAEARKLEAEAEVSRLREQMEKLSAETAVLPTGGTNLKGRLEEAATSGLRTVKRGRPRMTPIKTPRKEDDRFVFVREDSKALHTGWWKLRRKSSQKSEPAHTLGDVVMRLPQWLEGKERKRRQRARKVGRLPWKWRRSPRTLLRGACYLVPRHEDTRKWRLICPTYEEGGVVASKQVARVVNRLWWDLPSGCNFNMRCTEELVKRLSEANKKLFPGEEFITAAFHIKEMFCNLQHDAVLDALRWIVDFWMLQGASGMMLKSRGKEAKVRMGGLPVGWINVSFEDVLRFVEFDLDCTFVMAGGV</sequence>
<organism evidence="3 4">
    <name type="scientific">Chara braunii</name>
    <name type="common">Braun's stonewort</name>
    <dbReference type="NCBI Taxonomy" id="69332"/>
    <lineage>
        <taxon>Eukaryota</taxon>
        <taxon>Viridiplantae</taxon>
        <taxon>Streptophyta</taxon>
        <taxon>Charophyceae</taxon>
        <taxon>Charales</taxon>
        <taxon>Characeae</taxon>
        <taxon>Chara</taxon>
    </lineage>
</organism>
<name>A0A388M7T5_CHABU</name>
<feature type="region of interest" description="Disordered" evidence="2">
    <location>
        <begin position="130"/>
        <end position="153"/>
    </location>
</feature>